<name>A0A931GI95_9ACTN</name>
<comment type="caution">
    <text evidence="4">The sequence shown here is derived from an EMBL/GenBank/DDBJ whole genome shotgun (WGS) entry which is preliminary data.</text>
</comment>
<feature type="signal peptide" evidence="2">
    <location>
        <begin position="1"/>
        <end position="28"/>
    </location>
</feature>
<dbReference type="RefSeq" id="WP_197011073.1">
    <property type="nucleotide sequence ID" value="NZ_BAABES010000020.1"/>
</dbReference>
<dbReference type="AlphaFoldDB" id="A0A931GI95"/>
<evidence type="ECO:0000313" key="5">
    <source>
        <dbReference type="Proteomes" id="UP000614047"/>
    </source>
</evidence>
<dbReference type="Proteomes" id="UP000614047">
    <property type="component" value="Unassembled WGS sequence"/>
</dbReference>
<gene>
    <name evidence="4" type="ORF">IW256_002451</name>
</gene>
<dbReference type="Gene3D" id="3.40.710.10">
    <property type="entry name" value="DD-peptidase/beta-lactamase superfamily"/>
    <property type="match status" value="1"/>
</dbReference>
<evidence type="ECO:0000259" key="3">
    <source>
        <dbReference type="Pfam" id="PF00144"/>
    </source>
</evidence>
<dbReference type="InterPro" id="IPR012338">
    <property type="entry name" value="Beta-lactam/transpept-like"/>
</dbReference>
<keyword evidence="2" id="KW-0732">Signal</keyword>
<feature type="chain" id="PRO_5036974060" evidence="2">
    <location>
        <begin position="29"/>
        <end position="417"/>
    </location>
</feature>
<organism evidence="4 5">
    <name type="scientific">Actinomadura viridis</name>
    <dbReference type="NCBI Taxonomy" id="58110"/>
    <lineage>
        <taxon>Bacteria</taxon>
        <taxon>Bacillati</taxon>
        <taxon>Actinomycetota</taxon>
        <taxon>Actinomycetes</taxon>
        <taxon>Streptosporangiales</taxon>
        <taxon>Thermomonosporaceae</taxon>
        <taxon>Actinomadura</taxon>
    </lineage>
</organism>
<feature type="domain" description="Beta-lactamase-related" evidence="3">
    <location>
        <begin position="55"/>
        <end position="378"/>
    </location>
</feature>
<keyword evidence="4" id="KW-0378">Hydrolase</keyword>
<dbReference type="GO" id="GO:0009002">
    <property type="term" value="F:serine-type D-Ala-D-Ala carboxypeptidase activity"/>
    <property type="evidence" value="ECO:0007669"/>
    <property type="project" value="UniProtKB-EC"/>
</dbReference>
<sequence>MRRPALRRTAFLVAALTAAAGVTSPAQAVPHAYEVRSAGKGDAAGEALQRVLNEAVRQGAPGALAQSRTPLRVLDLSSGVADVRTMRKPRAAMRYRIGSITKIFVATVILQLVAEGRLKLGDTADEVIPGVVKGKGYRADRITMRMLLDHTSGIFNYATDQRLSDYAEKHPRHRFTLEELASAALAHPPYFRPGTSWAYSDTDYVLLGMVIKAVTGRTYAQEIRRRIIRPFRLRDTYLPGARPRIRGPHLHGYTPAEGGPPRMKDATDVNISYATASGDMISTAGDLNRFASALLRGRLLPERLLRAMLRPVPGSQPYPGSDIFRYGLGTVIARLPCGVRVYGNGGTLDGWETWAGGTRDGRRTMSFVFTSDVVDQIGLTARALEAEYCTARTQGSRAKPDGAGKPGRRPARTKARP</sequence>
<keyword evidence="5" id="KW-1185">Reference proteome</keyword>
<protein>
    <submittedName>
        <fullName evidence="4">D-alanyl-D-alanine carboxypeptidase</fullName>
        <ecNumber evidence="4">3.4.16.4</ecNumber>
    </submittedName>
</protein>
<feature type="compositionally biased region" description="Basic residues" evidence="1">
    <location>
        <begin position="406"/>
        <end position="417"/>
    </location>
</feature>
<dbReference type="EC" id="3.4.16.4" evidence="4"/>
<dbReference type="SUPFAM" id="SSF56601">
    <property type="entry name" value="beta-lactamase/transpeptidase-like"/>
    <property type="match status" value="1"/>
</dbReference>
<dbReference type="InterPro" id="IPR050491">
    <property type="entry name" value="AmpC-like"/>
</dbReference>
<accession>A0A931GI95</accession>
<feature type="region of interest" description="Disordered" evidence="1">
    <location>
        <begin position="392"/>
        <end position="417"/>
    </location>
</feature>
<keyword evidence="4" id="KW-0121">Carboxypeptidase</keyword>
<evidence type="ECO:0000256" key="2">
    <source>
        <dbReference type="SAM" id="SignalP"/>
    </source>
</evidence>
<dbReference type="Pfam" id="PF00144">
    <property type="entry name" value="Beta-lactamase"/>
    <property type="match status" value="1"/>
</dbReference>
<keyword evidence="4" id="KW-0645">Protease</keyword>
<dbReference type="PANTHER" id="PTHR46825:SF7">
    <property type="entry name" value="D-ALANYL-D-ALANINE CARBOXYPEPTIDASE"/>
    <property type="match status" value="1"/>
</dbReference>
<dbReference type="PANTHER" id="PTHR46825">
    <property type="entry name" value="D-ALANYL-D-ALANINE-CARBOXYPEPTIDASE/ENDOPEPTIDASE AMPH"/>
    <property type="match status" value="1"/>
</dbReference>
<evidence type="ECO:0000313" key="4">
    <source>
        <dbReference type="EMBL" id="MBG6088338.1"/>
    </source>
</evidence>
<dbReference type="EMBL" id="JADOUA010000001">
    <property type="protein sequence ID" value="MBG6088338.1"/>
    <property type="molecule type" value="Genomic_DNA"/>
</dbReference>
<proteinExistence type="predicted"/>
<dbReference type="InterPro" id="IPR001466">
    <property type="entry name" value="Beta-lactam-related"/>
</dbReference>
<evidence type="ECO:0000256" key="1">
    <source>
        <dbReference type="SAM" id="MobiDB-lite"/>
    </source>
</evidence>
<reference evidence="4" key="1">
    <citation type="submission" date="2020-11" db="EMBL/GenBank/DDBJ databases">
        <title>Sequencing the genomes of 1000 actinobacteria strains.</title>
        <authorList>
            <person name="Klenk H.-P."/>
        </authorList>
    </citation>
    <scope>NUCLEOTIDE SEQUENCE</scope>
    <source>
        <strain evidence="4">DSM 43175</strain>
    </source>
</reference>